<accession>A0A6P1W1X0</accession>
<protein>
    <submittedName>
        <fullName evidence="1">Uncharacterized protein</fullName>
    </submittedName>
</protein>
<dbReference type="RefSeq" id="WP_162388400.1">
    <property type="nucleotide sequence ID" value="NZ_CP045997.1"/>
</dbReference>
<organism evidence="1 2">
    <name type="scientific">Spirosoma endbachense</name>
    <dbReference type="NCBI Taxonomy" id="2666025"/>
    <lineage>
        <taxon>Bacteria</taxon>
        <taxon>Pseudomonadati</taxon>
        <taxon>Bacteroidota</taxon>
        <taxon>Cytophagia</taxon>
        <taxon>Cytophagales</taxon>
        <taxon>Cytophagaceae</taxon>
        <taxon>Spirosoma</taxon>
    </lineage>
</organism>
<name>A0A6P1W1X0_9BACT</name>
<proteinExistence type="predicted"/>
<dbReference type="KEGG" id="senf:GJR95_24520"/>
<dbReference type="EMBL" id="CP045997">
    <property type="protein sequence ID" value="QHV97980.1"/>
    <property type="molecule type" value="Genomic_DNA"/>
</dbReference>
<reference evidence="1 2" key="1">
    <citation type="submission" date="2019-11" db="EMBL/GenBank/DDBJ databases">
        <title>Spirosoma endbachense sp. nov., isolated from a natural salt meadow.</title>
        <authorList>
            <person name="Rojas J."/>
            <person name="Ambika Manirajan B."/>
            <person name="Ratering S."/>
            <person name="Suarez C."/>
            <person name="Geissler-Plaum R."/>
            <person name="Schnell S."/>
        </authorList>
    </citation>
    <scope>NUCLEOTIDE SEQUENCE [LARGE SCALE GENOMIC DNA]</scope>
    <source>
        <strain evidence="1 2">I-24</strain>
    </source>
</reference>
<dbReference type="AlphaFoldDB" id="A0A6P1W1X0"/>
<gene>
    <name evidence="1" type="ORF">GJR95_24520</name>
</gene>
<dbReference type="Proteomes" id="UP000464577">
    <property type="component" value="Chromosome"/>
</dbReference>
<keyword evidence="2" id="KW-1185">Reference proteome</keyword>
<evidence type="ECO:0000313" key="2">
    <source>
        <dbReference type="Proteomes" id="UP000464577"/>
    </source>
</evidence>
<sequence>MKRLVSVGLLGLLLCHTLAYMLVFLSMSWQEERDLTNRLTVYRTVDSIVEFYVPLREKTAEPILPQQSAEGFAYRGSFYEIVRLEVHNDTLHILGLASKTRTLWKQDLLSFIDHQFISESSKSQKKANHLLKNLLKEYCPFCRSVVDLIPPQWRDNERIPSLSLFLSDRDIPVHSPPPKA</sequence>
<evidence type="ECO:0000313" key="1">
    <source>
        <dbReference type="EMBL" id="QHV97980.1"/>
    </source>
</evidence>